<dbReference type="Proteomes" id="UP000619376">
    <property type="component" value="Unassembled WGS sequence"/>
</dbReference>
<comment type="caution">
    <text evidence="2">The sequence shown here is derived from an EMBL/GenBank/DDBJ whole genome shotgun (WGS) entry which is preliminary data.</text>
</comment>
<evidence type="ECO:0000313" key="3">
    <source>
        <dbReference type="Proteomes" id="UP000539473"/>
    </source>
</evidence>
<accession>A0A7W8KCW0</accession>
<dbReference type="EMBL" id="BNAJ01000002">
    <property type="protein sequence ID" value="GHF36346.1"/>
    <property type="molecule type" value="Genomic_DNA"/>
</dbReference>
<keyword evidence="4" id="KW-1185">Reference proteome</keyword>
<evidence type="ECO:0000313" key="2">
    <source>
        <dbReference type="EMBL" id="MBB5375880.1"/>
    </source>
</evidence>
<organism evidence="2 3">
    <name type="scientific">Deinococcus metalli</name>
    <dbReference type="NCBI Taxonomy" id="1141878"/>
    <lineage>
        <taxon>Bacteria</taxon>
        <taxon>Thermotogati</taxon>
        <taxon>Deinococcota</taxon>
        <taxon>Deinococci</taxon>
        <taxon>Deinococcales</taxon>
        <taxon>Deinococcaceae</taxon>
        <taxon>Deinococcus</taxon>
    </lineage>
</organism>
<dbReference type="AlphaFoldDB" id="A0A7W8KCW0"/>
<evidence type="ECO:0000313" key="4">
    <source>
        <dbReference type="Proteomes" id="UP000619376"/>
    </source>
</evidence>
<reference evidence="4" key="2">
    <citation type="journal article" date="2019" name="Int. J. Syst. Evol. Microbiol.">
        <title>The Global Catalogue of Microorganisms (GCM) 10K type strain sequencing project: providing services to taxonomists for standard genome sequencing and annotation.</title>
        <authorList>
            <consortium name="The Broad Institute Genomics Platform"/>
            <consortium name="The Broad Institute Genome Sequencing Center for Infectious Disease"/>
            <person name="Wu L."/>
            <person name="Ma J."/>
        </authorList>
    </citation>
    <scope>NUCLEOTIDE SEQUENCE [LARGE SCALE GENOMIC DNA]</scope>
    <source>
        <strain evidence="4">CGMCC 1.18437</strain>
    </source>
</reference>
<proteinExistence type="predicted"/>
<evidence type="ECO:0000313" key="1">
    <source>
        <dbReference type="EMBL" id="GHF36346.1"/>
    </source>
</evidence>
<reference evidence="2 3" key="3">
    <citation type="submission" date="2020-08" db="EMBL/GenBank/DDBJ databases">
        <title>Genomic Encyclopedia of Type Strains, Phase IV (KMG-IV): sequencing the most valuable type-strain genomes for metagenomic binning, comparative biology and taxonomic classification.</title>
        <authorList>
            <person name="Goeker M."/>
        </authorList>
    </citation>
    <scope>NUCLEOTIDE SEQUENCE [LARGE SCALE GENOMIC DNA]</scope>
    <source>
        <strain evidence="2 3">DSM 27521</strain>
    </source>
</reference>
<dbReference type="EMBL" id="JACHFK010000002">
    <property type="protein sequence ID" value="MBB5375880.1"/>
    <property type="molecule type" value="Genomic_DNA"/>
</dbReference>
<name>A0A7W8KCW0_9DEIO</name>
<sequence>MADASINHIQLRWIASEVNPAYRWVKIMIDERNLVDLVTEWESRIKLSVKSRNEYKGVPEYLFAQHEYYADAWFGFRPVASVDDHYGSGIYGDKVSLLECGNRRCGVVDCWPFTCEISVTDDLVIWHSFENPVRTELALEFDDHDVKGIDDPYAGFGPFTFLKSEYVVELNALLKDTEYGRPVSSST</sequence>
<protein>
    <submittedName>
        <fullName evidence="2">Uncharacterized protein</fullName>
    </submittedName>
</protein>
<dbReference type="Proteomes" id="UP000539473">
    <property type="component" value="Unassembled WGS sequence"/>
</dbReference>
<dbReference type="RefSeq" id="WP_184110133.1">
    <property type="nucleotide sequence ID" value="NZ_BNAJ01000002.1"/>
</dbReference>
<reference evidence="1" key="1">
    <citation type="journal article" date="2014" name="Int. J. Syst. Evol. Microbiol.">
        <title>Complete genome of a new Firmicutes species belonging to the dominant human colonic microbiota ('Ruminococcus bicirculans') reveals two chromosomes and a selective capacity to utilize plant glucans.</title>
        <authorList>
            <consortium name="NISC Comparative Sequencing Program"/>
            <person name="Wegmann U."/>
            <person name="Louis P."/>
            <person name="Goesmann A."/>
            <person name="Henrissat B."/>
            <person name="Duncan S.H."/>
            <person name="Flint H.J."/>
        </authorList>
    </citation>
    <scope>NUCLEOTIDE SEQUENCE</scope>
    <source>
        <strain evidence="1">CGMCC 1.18437</strain>
    </source>
</reference>
<reference evidence="1" key="4">
    <citation type="submission" date="2024-05" db="EMBL/GenBank/DDBJ databases">
        <authorList>
            <person name="Sun Q."/>
            <person name="Zhou Y."/>
        </authorList>
    </citation>
    <scope>NUCLEOTIDE SEQUENCE</scope>
    <source>
        <strain evidence="1">CGMCC 1.18437</strain>
    </source>
</reference>
<gene>
    <name evidence="1" type="ORF">GCM10017781_11230</name>
    <name evidence="2" type="ORF">HNQ07_001337</name>
</gene>